<comment type="caution">
    <text evidence="2">The sequence shown here is derived from an EMBL/GenBank/DDBJ whole genome shotgun (WGS) entry which is preliminary data.</text>
</comment>
<feature type="region of interest" description="Disordered" evidence="1">
    <location>
        <begin position="233"/>
        <end position="294"/>
    </location>
</feature>
<gene>
    <name evidence="2" type="ORF">NDU88_004498</name>
</gene>
<dbReference type="EMBL" id="JANPWB010000007">
    <property type="protein sequence ID" value="KAJ1172654.1"/>
    <property type="molecule type" value="Genomic_DNA"/>
</dbReference>
<name>A0AAV7T7Y5_PLEWA</name>
<protein>
    <submittedName>
        <fullName evidence="2">Uncharacterized protein</fullName>
    </submittedName>
</protein>
<feature type="compositionally biased region" description="Polar residues" evidence="1">
    <location>
        <begin position="270"/>
        <end position="294"/>
    </location>
</feature>
<evidence type="ECO:0000313" key="3">
    <source>
        <dbReference type="Proteomes" id="UP001066276"/>
    </source>
</evidence>
<dbReference type="Proteomes" id="UP001066276">
    <property type="component" value="Chromosome 4_1"/>
</dbReference>
<reference evidence="2" key="1">
    <citation type="journal article" date="2022" name="bioRxiv">
        <title>Sequencing and chromosome-scale assembly of the giantPleurodeles waltlgenome.</title>
        <authorList>
            <person name="Brown T."/>
            <person name="Elewa A."/>
            <person name="Iarovenko S."/>
            <person name="Subramanian E."/>
            <person name="Araus A.J."/>
            <person name="Petzold A."/>
            <person name="Susuki M."/>
            <person name="Suzuki K.-i.T."/>
            <person name="Hayashi T."/>
            <person name="Toyoda A."/>
            <person name="Oliveira C."/>
            <person name="Osipova E."/>
            <person name="Leigh N.D."/>
            <person name="Simon A."/>
            <person name="Yun M.H."/>
        </authorList>
    </citation>
    <scope>NUCLEOTIDE SEQUENCE</scope>
    <source>
        <strain evidence="2">20211129_DDA</strain>
        <tissue evidence="2">Liver</tissue>
    </source>
</reference>
<dbReference type="AlphaFoldDB" id="A0AAV7T7Y5"/>
<organism evidence="2 3">
    <name type="scientific">Pleurodeles waltl</name>
    <name type="common">Iberian ribbed newt</name>
    <dbReference type="NCBI Taxonomy" id="8319"/>
    <lineage>
        <taxon>Eukaryota</taxon>
        <taxon>Metazoa</taxon>
        <taxon>Chordata</taxon>
        <taxon>Craniata</taxon>
        <taxon>Vertebrata</taxon>
        <taxon>Euteleostomi</taxon>
        <taxon>Amphibia</taxon>
        <taxon>Batrachia</taxon>
        <taxon>Caudata</taxon>
        <taxon>Salamandroidea</taxon>
        <taxon>Salamandridae</taxon>
        <taxon>Pleurodelinae</taxon>
        <taxon>Pleurodeles</taxon>
    </lineage>
</organism>
<sequence>MSAARPALWGGDFAFKRLRGGGRSDPCRICYWEGGRVQGLPCLCAARPVSQGEDIAFKHLLPLLRWGSICYSEHIMCHGTSCSPPRDPIQCLGYGFPELDYLNICPYHVYEVGIPGVASRASIFLDGYIFANLAGVSIVATKASVQSPCSLSSVFSCSPGPDILGLSDFVRSFFYYCKFAAQSAYSHITGSSNSYPNLLAKLRLCGLLSGCPLRDWPTTQILCTHPPGPTPQFCSSGESPLEMRPAGGATSIPPLYRSSRQGSARRHTQPRQLSQCNGAGRNTVSPSSLPLPAQRTSCQIASRPAPLIWFPDAPPSGFVTAEPHAGAGHRLHSLGKKSLLRSSESRVKVLPWRTPCSQRQL</sequence>
<keyword evidence="3" id="KW-1185">Reference proteome</keyword>
<accession>A0AAV7T7Y5</accession>
<proteinExistence type="predicted"/>
<evidence type="ECO:0000313" key="2">
    <source>
        <dbReference type="EMBL" id="KAJ1172654.1"/>
    </source>
</evidence>
<evidence type="ECO:0000256" key="1">
    <source>
        <dbReference type="SAM" id="MobiDB-lite"/>
    </source>
</evidence>